<organism evidence="2 3">
    <name type="scientific">Chrysochloris asiatica</name>
    <name type="common">Cape golden mole</name>
    <dbReference type="NCBI Taxonomy" id="185453"/>
    <lineage>
        <taxon>Eukaryota</taxon>
        <taxon>Metazoa</taxon>
        <taxon>Chordata</taxon>
        <taxon>Craniata</taxon>
        <taxon>Vertebrata</taxon>
        <taxon>Euteleostomi</taxon>
        <taxon>Mammalia</taxon>
        <taxon>Eutheria</taxon>
        <taxon>Afrotheria</taxon>
        <taxon>Chrysochloridae</taxon>
        <taxon>Chrysochlorinae</taxon>
        <taxon>Chrysochloris</taxon>
    </lineage>
</organism>
<proteinExistence type="predicted"/>
<reference evidence="3" key="1">
    <citation type="submission" date="2025-08" db="UniProtKB">
        <authorList>
            <consortium name="RefSeq"/>
        </authorList>
    </citation>
    <scope>IDENTIFICATION</scope>
    <source>
        <tissue evidence="3">Spleen</tissue>
    </source>
</reference>
<gene>
    <name evidence="3" type="primary">LOC102834574</name>
</gene>
<accession>A0A9B0TSE5</accession>
<evidence type="ECO:0000256" key="1">
    <source>
        <dbReference type="SAM" id="MobiDB-lite"/>
    </source>
</evidence>
<dbReference type="Pfam" id="PF15047">
    <property type="entry name" value="DUF4533"/>
    <property type="match status" value="1"/>
</dbReference>
<protein>
    <submittedName>
        <fullName evidence="3">Uncharacterized protein C12orf60 homolog</fullName>
    </submittedName>
</protein>
<dbReference type="AlphaFoldDB" id="A0A9B0TSE5"/>
<feature type="compositionally biased region" description="Polar residues" evidence="1">
    <location>
        <begin position="179"/>
        <end position="198"/>
    </location>
</feature>
<evidence type="ECO:0000313" key="3">
    <source>
        <dbReference type="RefSeq" id="XP_006866095.1"/>
    </source>
</evidence>
<dbReference type="PANTHER" id="PTHR36289:SF1">
    <property type="entry name" value="CHROMOSOME 12 OPEN READING FRAME 60"/>
    <property type="match status" value="1"/>
</dbReference>
<dbReference type="RefSeq" id="XP_006866095.1">
    <property type="nucleotide sequence ID" value="XM_006866033.1"/>
</dbReference>
<evidence type="ECO:0000313" key="2">
    <source>
        <dbReference type="Proteomes" id="UP000504623"/>
    </source>
</evidence>
<feature type="region of interest" description="Disordered" evidence="1">
    <location>
        <begin position="162"/>
        <end position="198"/>
    </location>
</feature>
<dbReference type="Proteomes" id="UP000504623">
    <property type="component" value="Unplaced"/>
</dbReference>
<keyword evidence="2" id="KW-1185">Reference proteome</keyword>
<name>A0A9B0TSE5_CHRAS</name>
<dbReference type="InterPro" id="IPR027895">
    <property type="entry name" value="DUF4533"/>
</dbReference>
<dbReference type="GeneID" id="102834574"/>
<dbReference type="CTD" id="101653505"/>
<dbReference type="OrthoDB" id="6112619at2759"/>
<sequence>MSSKPEENEERLAQAAKTFFFHIQDLASVTNVLVDLFNRNMNTQILLTAVKEDSNVKDFFEQMLKIVTEMQSVVDGMNKNMQNEPLYSKIAKVMSSVIEQGTNVKELHQSAKKVFKNAHVPLIVSILSRGNVLGILVSSITLLMKSPIMNLRLSDFYRKDTKEQSDATTSGKNMKEQTDATTSGKNTSSGPLETSTPDTLKKLQEALKDENTKNPTKSAADKLEQIIKTMGPALEILQKATKTMETNISLFKKVNDK</sequence>
<dbReference type="PANTHER" id="PTHR36289">
    <property type="entry name" value="CHROMOSOME 12 OPEN READING FRAME 60"/>
    <property type="match status" value="1"/>
</dbReference>